<comment type="caution">
    <text evidence="2">The sequence shown here is derived from an EMBL/GenBank/DDBJ whole genome shotgun (WGS) entry which is preliminary data.</text>
</comment>
<proteinExistence type="predicted"/>
<dbReference type="AlphaFoldDB" id="A0ABD6IFE5"/>
<protein>
    <submittedName>
        <fullName evidence="2">Mobile element protein</fullName>
    </submittedName>
</protein>
<feature type="non-terminal residue" evidence="2">
    <location>
        <position position="35"/>
    </location>
</feature>
<dbReference type="Proteomes" id="UP001193384">
    <property type="component" value="Unassembled WGS sequence"/>
</dbReference>
<reference evidence="2 3" key="1">
    <citation type="submission" date="2018-07" db="EMBL/GenBank/DDBJ databases">
        <title>Genetic characterization of Mycoplasma hyopneumoniae, M. hyorhinis and M. flocculare isolates through whole genome sequencing analysis: comparative analysis of sequence types and putative genes involved in virulence.</title>
        <authorList>
            <person name="Fourour S."/>
            <person name="Lucas P."/>
            <person name="Touzain F."/>
            <person name="Tocqueville V."/>
            <person name="Kempf I."/>
            <person name="Marois-Crehan C."/>
        </authorList>
    </citation>
    <scope>NUCLEOTIDE SEQUENCE [LARGE SCALE GENOMIC DNA]</scope>
    <source>
        <strain evidence="2 3">MHR389</strain>
    </source>
</reference>
<evidence type="ECO:0000256" key="1">
    <source>
        <dbReference type="SAM" id="MobiDB-lite"/>
    </source>
</evidence>
<sequence length="35" mass="4133">MKSKIRNNKPKKVSKNFDSKDESNSLISVYEELKF</sequence>
<feature type="compositionally biased region" description="Basic residues" evidence="1">
    <location>
        <begin position="1"/>
        <end position="14"/>
    </location>
</feature>
<gene>
    <name evidence="2" type="ORF">DR101_04080</name>
</gene>
<feature type="region of interest" description="Disordered" evidence="1">
    <location>
        <begin position="1"/>
        <end position="23"/>
    </location>
</feature>
<accession>A0ABD6IFE5</accession>
<dbReference type="EMBL" id="QQQW01000077">
    <property type="protein sequence ID" value="MXR44085.1"/>
    <property type="molecule type" value="Genomic_DNA"/>
</dbReference>
<organism evidence="2 3">
    <name type="scientific">Mesomycoplasma hyorhinis</name>
    <name type="common">Mycoplasma hyorhinis</name>
    <dbReference type="NCBI Taxonomy" id="2100"/>
    <lineage>
        <taxon>Bacteria</taxon>
        <taxon>Bacillati</taxon>
        <taxon>Mycoplasmatota</taxon>
        <taxon>Mycoplasmoidales</taxon>
        <taxon>Metamycoplasmataceae</taxon>
        <taxon>Mesomycoplasma</taxon>
    </lineage>
</organism>
<evidence type="ECO:0000313" key="2">
    <source>
        <dbReference type="EMBL" id="MXR44085.1"/>
    </source>
</evidence>
<evidence type="ECO:0000313" key="3">
    <source>
        <dbReference type="Proteomes" id="UP001193384"/>
    </source>
</evidence>
<name>A0ABD6IFE5_MESHY</name>